<organism evidence="1 2">
    <name type="scientific">Helianthus annuus</name>
    <name type="common">Common sunflower</name>
    <dbReference type="NCBI Taxonomy" id="4232"/>
    <lineage>
        <taxon>Eukaryota</taxon>
        <taxon>Viridiplantae</taxon>
        <taxon>Streptophyta</taxon>
        <taxon>Embryophyta</taxon>
        <taxon>Tracheophyta</taxon>
        <taxon>Spermatophyta</taxon>
        <taxon>Magnoliopsida</taxon>
        <taxon>eudicotyledons</taxon>
        <taxon>Gunneridae</taxon>
        <taxon>Pentapetalae</taxon>
        <taxon>asterids</taxon>
        <taxon>campanulids</taxon>
        <taxon>Asterales</taxon>
        <taxon>Asteraceae</taxon>
        <taxon>Asteroideae</taxon>
        <taxon>Heliantheae alliance</taxon>
        <taxon>Heliantheae</taxon>
        <taxon>Helianthus</taxon>
    </lineage>
</organism>
<dbReference type="InParanoid" id="A0A251SK57"/>
<name>A0A251SK57_HELAN</name>
<dbReference type="AlphaFoldDB" id="A0A251SK57"/>
<evidence type="ECO:0000313" key="1">
    <source>
        <dbReference type="EMBL" id="OTF97860.1"/>
    </source>
</evidence>
<reference evidence="2" key="1">
    <citation type="journal article" date="2017" name="Nature">
        <title>The sunflower genome provides insights into oil metabolism, flowering and Asterid evolution.</title>
        <authorList>
            <person name="Badouin H."/>
            <person name="Gouzy J."/>
            <person name="Grassa C.J."/>
            <person name="Murat F."/>
            <person name="Staton S.E."/>
            <person name="Cottret L."/>
            <person name="Lelandais-Briere C."/>
            <person name="Owens G.L."/>
            <person name="Carrere S."/>
            <person name="Mayjonade B."/>
            <person name="Legrand L."/>
            <person name="Gill N."/>
            <person name="Kane N.C."/>
            <person name="Bowers J.E."/>
            <person name="Hubner S."/>
            <person name="Bellec A."/>
            <person name="Berard A."/>
            <person name="Berges H."/>
            <person name="Blanchet N."/>
            <person name="Boniface M.C."/>
            <person name="Brunel D."/>
            <person name="Catrice O."/>
            <person name="Chaidir N."/>
            <person name="Claudel C."/>
            <person name="Donnadieu C."/>
            <person name="Faraut T."/>
            <person name="Fievet G."/>
            <person name="Helmstetter N."/>
            <person name="King M."/>
            <person name="Knapp S.J."/>
            <person name="Lai Z."/>
            <person name="Le Paslier M.C."/>
            <person name="Lippi Y."/>
            <person name="Lorenzon L."/>
            <person name="Mandel J.R."/>
            <person name="Marage G."/>
            <person name="Marchand G."/>
            <person name="Marquand E."/>
            <person name="Bret-Mestries E."/>
            <person name="Morien E."/>
            <person name="Nambeesan S."/>
            <person name="Nguyen T."/>
            <person name="Pegot-Espagnet P."/>
            <person name="Pouilly N."/>
            <person name="Raftis F."/>
            <person name="Sallet E."/>
            <person name="Schiex T."/>
            <person name="Thomas J."/>
            <person name="Vandecasteele C."/>
            <person name="Vares D."/>
            <person name="Vear F."/>
            <person name="Vautrin S."/>
            <person name="Crespi M."/>
            <person name="Mangin B."/>
            <person name="Burke J.M."/>
            <person name="Salse J."/>
            <person name="Munos S."/>
            <person name="Vincourt P."/>
            <person name="Rieseberg L.H."/>
            <person name="Langlade N.B."/>
        </authorList>
    </citation>
    <scope>NUCLEOTIDE SEQUENCE [LARGE SCALE GENOMIC DNA]</scope>
    <source>
        <strain evidence="2">cv. SF193</strain>
    </source>
</reference>
<accession>A0A251SK57</accession>
<evidence type="ECO:0000313" key="2">
    <source>
        <dbReference type="Proteomes" id="UP000215914"/>
    </source>
</evidence>
<protein>
    <submittedName>
        <fullName evidence="1">Uncharacterized protein</fullName>
    </submittedName>
</protein>
<sequence>MISIFLCKSVSPVYYTRRAVNEPNLQRTVHESFGGKFVYVRSIIKWTNTSKNIPFVKIKNRGCFVRLRSQTFGYVVAEARRVRERRLLCCCGIGMGWCL</sequence>
<keyword evidence="2" id="KW-1185">Reference proteome</keyword>
<dbReference type="EMBL" id="CM007903">
    <property type="protein sequence ID" value="OTF97860.1"/>
    <property type="molecule type" value="Genomic_DNA"/>
</dbReference>
<proteinExistence type="predicted"/>
<dbReference type="Proteomes" id="UP000215914">
    <property type="component" value="Chromosome 14"/>
</dbReference>
<gene>
    <name evidence="1" type="ORF">HannXRQ_Chr14g0439291</name>
</gene>